<organism evidence="2 3">
    <name type="scientific">Vitis vinifera</name>
    <name type="common">Grape</name>
    <dbReference type="NCBI Taxonomy" id="29760"/>
    <lineage>
        <taxon>Eukaryota</taxon>
        <taxon>Viridiplantae</taxon>
        <taxon>Streptophyta</taxon>
        <taxon>Embryophyta</taxon>
        <taxon>Tracheophyta</taxon>
        <taxon>Spermatophyta</taxon>
        <taxon>Magnoliopsida</taxon>
        <taxon>eudicotyledons</taxon>
        <taxon>Gunneridae</taxon>
        <taxon>Pentapetalae</taxon>
        <taxon>rosids</taxon>
        <taxon>Vitales</taxon>
        <taxon>Vitaceae</taxon>
        <taxon>Viteae</taxon>
        <taxon>Vitis</taxon>
    </lineage>
</organism>
<feature type="compositionally biased region" description="Basic residues" evidence="1">
    <location>
        <begin position="91"/>
        <end position="101"/>
    </location>
</feature>
<feature type="compositionally biased region" description="Polar residues" evidence="1">
    <location>
        <begin position="57"/>
        <end position="80"/>
    </location>
</feature>
<evidence type="ECO:0000313" key="2">
    <source>
        <dbReference type="EMBL" id="RVW40324.1"/>
    </source>
</evidence>
<comment type="caution">
    <text evidence="2">The sequence shown here is derived from an EMBL/GenBank/DDBJ whole genome shotgun (WGS) entry which is preliminary data.</text>
</comment>
<sequence>MAQTLKIIKEDEKSIRIGATGTIGSLMTRELESVKSVSQVPTISPRSKAPMVAVSVPCSTSAPKKLQPRTSSDEASSSKSVNHRSPETARKTKNYTRKSHKIPMLGADNISLDRTPCRQKTEKKGSVEIVDIKCGNTDRAWSSPITNRLKKLGFSKLSESMI</sequence>
<name>A0A438DXW2_VITVI</name>
<feature type="region of interest" description="Disordered" evidence="1">
    <location>
        <begin position="33"/>
        <end position="125"/>
    </location>
</feature>
<evidence type="ECO:0000256" key="1">
    <source>
        <dbReference type="SAM" id="MobiDB-lite"/>
    </source>
</evidence>
<reference evidence="2 3" key="1">
    <citation type="journal article" date="2018" name="PLoS Genet.">
        <title>Population sequencing reveals clonal diversity and ancestral inbreeding in the grapevine cultivar Chardonnay.</title>
        <authorList>
            <person name="Roach M.J."/>
            <person name="Johnson D.L."/>
            <person name="Bohlmann J."/>
            <person name="van Vuuren H.J."/>
            <person name="Jones S.J."/>
            <person name="Pretorius I.S."/>
            <person name="Schmidt S.A."/>
            <person name="Borneman A.R."/>
        </authorList>
    </citation>
    <scope>NUCLEOTIDE SEQUENCE [LARGE SCALE GENOMIC DNA]</scope>
    <source>
        <strain evidence="3">cv. Chardonnay</strain>
        <tissue evidence="2">Leaf</tissue>
    </source>
</reference>
<evidence type="ECO:0000313" key="3">
    <source>
        <dbReference type="Proteomes" id="UP000288805"/>
    </source>
</evidence>
<feature type="compositionally biased region" description="Basic and acidic residues" evidence="1">
    <location>
        <begin position="115"/>
        <end position="125"/>
    </location>
</feature>
<dbReference type="EMBL" id="QGNW01001462">
    <property type="protein sequence ID" value="RVW40324.1"/>
    <property type="molecule type" value="Genomic_DNA"/>
</dbReference>
<dbReference type="PANTHER" id="PTHR36405">
    <property type="entry name" value="BNAA10G09140D PROTEIN"/>
    <property type="match status" value="1"/>
</dbReference>
<accession>A0A438DXW2</accession>
<dbReference type="AlphaFoldDB" id="A0A438DXW2"/>
<feature type="compositionally biased region" description="Polar residues" evidence="1">
    <location>
        <begin position="35"/>
        <end position="45"/>
    </location>
</feature>
<protein>
    <submittedName>
        <fullName evidence="2">Uncharacterized protein</fullName>
    </submittedName>
</protein>
<dbReference type="Proteomes" id="UP000288805">
    <property type="component" value="Unassembled WGS sequence"/>
</dbReference>
<dbReference type="PANTHER" id="PTHR36405:SF1">
    <property type="entry name" value="OS07G0520600 PROTEIN"/>
    <property type="match status" value="1"/>
</dbReference>
<gene>
    <name evidence="2" type="ORF">CK203_082811</name>
</gene>
<proteinExistence type="predicted"/>